<protein>
    <submittedName>
        <fullName evidence="1">Uncharacterized protein</fullName>
    </submittedName>
</protein>
<sequence length="103" mass="12232">MCTNFTSLNKACPKDFYLLHSLGRLVDGSAGHEVFDFMDASRSYHQIRMLPEVEEKTTFFIEYDLFWVEERWCDIPKNGRRNIRELDMKKHGDLCRCHVGEKQ</sequence>
<organism evidence="1 2">
    <name type="scientific">Lithospermum erythrorhizon</name>
    <name type="common">Purple gromwell</name>
    <name type="synonym">Lithospermum officinale var. erythrorhizon</name>
    <dbReference type="NCBI Taxonomy" id="34254"/>
    <lineage>
        <taxon>Eukaryota</taxon>
        <taxon>Viridiplantae</taxon>
        <taxon>Streptophyta</taxon>
        <taxon>Embryophyta</taxon>
        <taxon>Tracheophyta</taxon>
        <taxon>Spermatophyta</taxon>
        <taxon>Magnoliopsida</taxon>
        <taxon>eudicotyledons</taxon>
        <taxon>Gunneridae</taxon>
        <taxon>Pentapetalae</taxon>
        <taxon>asterids</taxon>
        <taxon>lamiids</taxon>
        <taxon>Boraginales</taxon>
        <taxon>Boraginaceae</taxon>
        <taxon>Boraginoideae</taxon>
        <taxon>Lithospermeae</taxon>
        <taxon>Lithospermum</taxon>
    </lineage>
</organism>
<dbReference type="InterPro" id="IPR043502">
    <property type="entry name" value="DNA/RNA_pol_sf"/>
</dbReference>
<dbReference type="AlphaFoldDB" id="A0AAV3Q9G6"/>
<evidence type="ECO:0000313" key="1">
    <source>
        <dbReference type="EMBL" id="GAA0159275.1"/>
    </source>
</evidence>
<dbReference type="Gene3D" id="3.10.10.10">
    <property type="entry name" value="HIV Type 1 Reverse Transcriptase, subunit A, domain 1"/>
    <property type="match status" value="1"/>
</dbReference>
<name>A0AAV3Q9G6_LITER</name>
<dbReference type="PANTHER" id="PTHR24559:SF444">
    <property type="entry name" value="REVERSE TRANSCRIPTASE DOMAIN-CONTAINING PROTEIN"/>
    <property type="match status" value="1"/>
</dbReference>
<dbReference type="InterPro" id="IPR053134">
    <property type="entry name" value="RNA-dir_DNA_polymerase"/>
</dbReference>
<accession>A0AAV3Q9G6</accession>
<comment type="caution">
    <text evidence="1">The sequence shown here is derived from an EMBL/GenBank/DDBJ whole genome shotgun (WGS) entry which is preliminary data.</text>
</comment>
<dbReference type="SUPFAM" id="SSF56672">
    <property type="entry name" value="DNA/RNA polymerases"/>
    <property type="match status" value="1"/>
</dbReference>
<dbReference type="PANTHER" id="PTHR24559">
    <property type="entry name" value="TRANSPOSON TY3-I GAG-POL POLYPROTEIN"/>
    <property type="match status" value="1"/>
</dbReference>
<reference evidence="1 2" key="1">
    <citation type="submission" date="2024-01" db="EMBL/GenBank/DDBJ databases">
        <title>The complete chloroplast genome sequence of Lithospermum erythrorhizon: insights into the phylogenetic relationship among Boraginaceae species and the maternal lineages of purple gromwells.</title>
        <authorList>
            <person name="Okada T."/>
            <person name="Watanabe K."/>
        </authorList>
    </citation>
    <scope>NUCLEOTIDE SEQUENCE [LARGE SCALE GENOMIC DNA]</scope>
</reference>
<dbReference type="InterPro" id="IPR043128">
    <property type="entry name" value="Rev_trsase/Diguanyl_cyclase"/>
</dbReference>
<dbReference type="Proteomes" id="UP001454036">
    <property type="component" value="Unassembled WGS sequence"/>
</dbReference>
<dbReference type="Gene3D" id="3.30.70.270">
    <property type="match status" value="1"/>
</dbReference>
<dbReference type="EMBL" id="BAABME010003564">
    <property type="protein sequence ID" value="GAA0159275.1"/>
    <property type="molecule type" value="Genomic_DNA"/>
</dbReference>
<keyword evidence="2" id="KW-1185">Reference proteome</keyword>
<proteinExistence type="predicted"/>
<evidence type="ECO:0000313" key="2">
    <source>
        <dbReference type="Proteomes" id="UP001454036"/>
    </source>
</evidence>
<gene>
    <name evidence="1" type="ORF">LIER_16093</name>
</gene>